<organism evidence="1 2">
    <name type="scientific">Dickeya undicola</name>
    <dbReference type="NCBI Taxonomy" id="1577887"/>
    <lineage>
        <taxon>Bacteria</taxon>
        <taxon>Pseudomonadati</taxon>
        <taxon>Pseudomonadota</taxon>
        <taxon>Gammaproteobacteria</taxon>
        <taxon>Enterobacterales</taxon>
        <taxon>Pectobacteriaceae</taxon>
        <taxon>Dickeya</taxon>
    </lineage>
</organism>
<sequence>MIFASGGVPEAIAGNVGWSNTSDFVGFLRNISAFSTIGAIVNISLAKLYPDPRLTEVHRPILHRKG</sequence>
<proteinExistence type="predicted"/>
<protein>
    <submittedName>
        <fullName evidence="1">Uncharacterized protein</fullName>
    </submittedName>
</protein>
<evidence type="ECO:0000313" key="1">
    <source>
        <dbReference type="EMBL" id="RNM05757.1"/>
    </source>
</evidence>
<reference evidence="1 2" key="1">
    <citation type="submission" date="2018-11" db="EMBL/GenBank/DDBJ databases">
        <title>Characterization of surface water Dickeya isolates.</title>
        <authorList>
            <person name="Van Gijsegem F."/>
            <person name="Pedron J."/>
        </authorList>
    </citation>
    <scope>NUCLEOTIDE SEQUENCE [LARGE SCALE GENOMIC DNA]</scope>
    <source>
        <strain evidence="1 2">FVG1-MFV-O17</strain>
    </source>
</reference>
<dbReference type="EMBL" id="RJLR01000020">
    <property type="protein sequence ID" value="RNM05757.1"/>
    <property type="molecule type" value="Genomic_DNA"/>
</dbReference>
<dbReference type="Proteomes" id="UP000276061">
    <property type="component" value="Unassembled WGS sequence"/>
</dbReference>
<evidence type="ECO:0000313" key="2">
    <source>
        <dbReference type="Proteomes" id="UP000276061"/>
    </source>
</evidence>
<name>A0A3N0G024_9GAMM</name>
<comment type="caution">
    <text evidence="1">The sequence shown here is derived from an EMBL/GenBank/DDBJ whole genome shotgun (WGS) entry which is preliminary data.</text>
</comment>
<accession>A0A3N0G024</accession>
<dbReference type="AlphaFoldDB" id="A0A3N0G024"/>
<gene>
    <name evidence="1" type="ORF">EF878_10935</name>
</gene>